<proteinExistence type="predicted"/>
<dbReference type="GeneID" id="26637903"/>
<sequence length="157" mass="17712">MKINDRVYVSIISTSKVAGETGTIVAINGDEVKVKTDFGVIGYPRGRFLTLVDSDAPSQELVNEDKAKTKAGSGYVFDNDTNSMYLTPVTKKYEDPTDLLCKVVNFRKVNLENGMILHRNINGWVTDQWYENGEELLNIVHDGDFTVVARRNMNFVW</sequence>
<dbReference type="KEGG" id="vg:26637903"/>
<dbReference type="EMBL" id="KF835987">
    <property type="protein sequence ID" value="AHY24972.1"/>
    <property type="molecule type" value="Genomic_DNA"/>
</dbReference>
<name>A0A0A0Q3A2_9CAUD</name>
<protein>
    <submittedName>
        <fullName evidence="1">Uncharacterized protein</fullName>
    </submittedName>
</protein>
<dbReference type="Proteomes" id="UP000030739">
    <property type="component" value="Segment"/>
</dbReference>
<dbReference type="OrthoDB" id="21520at10239"/>
<keyword evidence="2" id="KW-1185">Reference proteome</keyword>
<organism evidence="1 2">
    <name type="scientific">Pectobacterium bacteriophage PM2</name>
    <dbReference type="NCBI Taxonomy" id="1429794"/>
    <lineage>
        <taxon>Viruses</taxon>
        <taxon>Duplodnaviria</taxon>
        <taxon>Heunggongvirae</taxon>
        <taxon>Uroviricota</taxon>
        <taxon>Caudoviricetes</taxon>
        <taxon>Pantevenvirales</taxon>
        <taxon>Straboviridae</taxon>
        <taxon>Tevenvirinae</taxon>
        <taxon>Mosugukvirus</taxon>
        <taxon>Mosugukvirus pm2</taxon>
    </lineage>
</organism>
<gene>
    <name evidence="1" type="ORF">PM2_010</name>
</gene>
<reference evidence="1 2" key="1">
    <citation type="journal article" date="2015" name="Plant Pathol. J.">
        <title>Isolation and Genomic Characterization of the T4-Like Bacteriophage PM2 Infecting Pectobacterium carotovorum subsp. carotovorum.</title>
        <authorList>
            <person name="Lim J.A."/>
            <person name="Lee D.H."/>
            <person name="Heu S."/>
        </authorList>
    </citation>
    <scope>NUCLEOTIDE SEQUENCE [LARGE SCALE GENOMIC DNA]</scope>
</reference>
<evidence type="ECO:0000313" key="2">
    <source>
        <dbReference type="Proteomes" id="UP000030739"/>
    </source>
</evidence>
<dbReference type="RefSeq" id="YP_009211431.1">
    <property type="nucleotide sequence ID" value="NC_028940.1"/>
</dbReference>
<accession>A0A0A0Q3A2</accession>
<evidence type="ECO:0000313" key="1">
    <source>
        <dbReference type="EMBL" id="AHY24972.1"/>
    </source>
</evidence>